<feature type="compositionally biased region" description="Basic and acidic residues" evidence="4">
    <location>
        <begin position="36"/>
        <end position="46"/>
    </location>
</feature>
<organism evidence="6 7">
    <name type="scientific">Seiridium unicorne</name>
    <dbReference type="NCBI Taxonomy" id="138068"/>
    <lineage>
        <taxon>Eukaryota</taxon>
        <taxon>Fungi</taxon>
        <taxon>Dikarya</taxon>
        <taxon>Ascomycota</taxon>
        <taxon>Pezizomycotina</taxon>
        <taxon>Sordariomycetes</taxon>
        <taxon>Xylariomycetidae</taxon>
        <taxon>Amphisphaeriales</taxon>
        <taxon>Sporocadaceae</taxon>
        <taxon>Seiridium</taxon>
    </lineage>
</organism>
<feature type="compositionally biased region" description="Acidic residues" evidence="4">
    <location>
        <begin position="178"/>
        <end position="194"/>
    </location>
</feature>
<evidence type="ECO:0000259" key="5">
    <source>
        <dbReference type="PROSITE" id="PS51366"/>
    </source>
</evidence>
<feature type="compositionally biased region" description="Acidic residues" evidence="4">
    <location>
        <begin position="269"/>
        <end position="299"/>
    </location>
</feature>
<feature type="compositionally biased region" description="Acidic residues" evidence="4">
    <location>
        <begin position="95"/>
        <end position="138"/>
    </location>
</feature>
<dbReference type="InterPro" id="IPR003890">
    <property type="entry name" value="MIF4G-like_typ-3"/>
</dbReference>
<dbReference type="EMBL" id="JARVKF010000027">
    <property type="protein sequence ID" value="KAK9424931.1"/>
    <property type="molecule type" value="Genomic_DNA"/>
</dbReference>
<evidence type="ECO:0000256" key="3">
    <source>
        <dbReference type="ARBA" id="ARBA00023242"/>
    </source>
</evidence>
<feature type="region of interest" description="Disordered" evidence="4">
    <location>
        <begin position="17"/>
        <end position="332"/>
    </location>
</feature>
<dbReference type="PANTHER" id="PTHR18034:SF4">
    <property type="entry name" value="NUCLEOLAR MIF4G DOMAIN-CONTAINING PROTEIN 1"/>
    <property type="match status" value="1"/>
</dbReference>
<gene>
    <name evidence="6" type="ORF">SUNI508_13316</name>
</gene>
<protein>
    <submittedName>
        <fullName evidence="6">MI domain-containing protein</fullName>
    </submittedName>
</protein>
<evidence type="ECO:0000256" key="1">
    <source>
        <dbReference type="ARBA" id="ARBA00004604"/>
    </source>
</evidence>
<feature type="compositionally biased region" description="Acidic residues" evidence="4">
    <location>
        <begin position="249"/>
        <end position="258"/>
    </location>
</feature>
<name>A0ABR2VEH2_9PEZI</name>
<keyword evidence="7" id="KW-1185">Reference proteome</keyword>
<dbReference type="InterPro" id="IPR003891">
    <property type="entry name" value="Initiation_fac_eIF4g_MI"/>
</dbReference>
<reference evidence="6 7" key="1">
    <citation type="journal article" date="2024" name="J. Plant Pathol.">
        <title>Sequence and assembly of the genome of Seiridium unicorne, isolate CBS 538.82, causal agent of cypress canker disease.</title>
        <authorList>
            <person name="Scali E."/>
            <person name="Rocca G.D."/>
            <person name="Danti R."/>
            <person name="Garbelotto M."/>
            <person name="Barberini S."/>
            <person name="Baroncelli R."/>
            <person name="Emiliani G."/>
        </authorList>
    </citation>
    <scope>NUCLEOTIDE SEQUENCE [LARGE SCALE GENOMIC DNA]</scope>
    <source>
        <strain evidence="6 7">BM-138-508</strain>
    </source>
</reference>
<keyword evidence="3" id="KW-0539">Nucleus</keyword>
<dbReference type="SUPFAM" id="SSF48371">
    <property type="entry name" value="ARM repeat"/>
    <property type="match status" value="1"/>
</dbReference>
<comment type="similarity">
    <text evidence="2">Belongs to the CWC22 family.</text>
</comment>
<evidence type="ECO:0000313" key="7">
    <source>
        <dbReference type="Proteomes" id="UP001408356"/>
    </source>
</evidence>
<feature type="compositionally biased region" description="Low complexity" evidence="4">
    <location>
        <begin position="220"/>
        <end position="231"/>
    </location>
</feature>
<comment type="caution">
    <text evidence="6">The sequence shown here is derived from an EMBL/GenBank/DDBJ whole genome shotgun (WGS) entry which is preliminary data.</text>
</comment>
<evidence type="ECO:0000256" key="2">
    <source>
        <dbReference type="ARBA" id="ARBA00006856"/>
    </source>
</evidence>
<dbReference type="Gene3D" id="1.25.40.180">
    <property type="match status" value="1"/>
</dbReference>
<evidence type="ECO:0000313" key="6">
    <source>
        <dbReference type="EMBL" id="KAK9424931.1"/>
    </source>
</evidence>
<feature type="domain" description="MI" evidence="5">
    <location>
        <begin position="637"/>
        <end position="766"/>
    </location>
</feature>
<dbReference type="SMART" id="SM00543">
    <property type="entry name" value="MIF4G"/>
    <property type="match status" value="1"/>
</dbReference>
<dbReference type="SMART" id="SM00544">
    <property type="entry name" value="MA3"/>
    <property type="match status" value="1"/>
</dbReference>
<evidence type="ECO:0000256" key="4">
    <source>
        <dbReference type="SAM" id="MobiDB-lite"/>
    </source>
</evidence>
<sequence>MPPPNGRQLALPATLLKELGVQSQNGGGGGRRRQPSRKEQRKTSRVEKKHAHRTPPAGIKRQNAPQGAAKPRTTSAPAPAPPKKGSKPLRIINPAEEDDSLDEDDFDMDLDEDDFDEDGSGMEDEDEEEGEAEADCMDDTPQPSKSDRKKLDRDEAEIAALERKLGLKRGKKSKSDEDGLDDLLGDLDELDDKDDGQSVSQRKRKAEADEWLAQKRRKANAAAAAAAASSKAARKDKDSGSEDGLSMDGSDDDDDMEDGLSALGNLDYSGDEDLEDGDSDSDQGDDFDGFSDDDDEEVEQAPRVRENPYVAPTTNVAKYVPPSLRKQNQSMDEVDAQLRRRVQGLINRLTNENMLGILKDFTSLYDNFPRQSVTSCLVDLLITLVSSPEPRPDSFFTMIAGFVAAAQKALGIHVSANLVQTLVQTFKAHHDQASGDQSHAASKHLVALLAELYNMQVVGARLVFDYVRLFLVKLSELNTELLLKIIQICGPSLRREDPHALKEIINLIKPADLKNASVRTSFMMEEMRNLQVNKSKAAARNKDIAELRTQIRKRIGTLSGSREVQPLSVGLKEIESADKNGKWWVVGASWSGNREQEKATGRDANEVVDDTADFVDDDDLGIPDLWQLAKQQGFNTEIRQQIFVALHSATDYENAELLLRKLRLNKHQRKELPEVIVRSGEAQAEFNKYYWLVASRFCGDREVAFQFKRCLTQRFRKMGEDIDTGDDFDADEDDYDTRQIVNLGKFYGNLVANRSLNLDILRYRNLAALQEKAQWFVEVLLITVLQESPDSSALQTIFGTLDPDLARAVGYFVKKHVRKTDLVKGGEKKALKKRCDVADSILEASLATTAE</sequence>
<comment type="subcellular location">
    <subcellularLocation>
        <location evidence="1">Nucleus</location>
        <location evidence="1">Nucleolus</location>
    </subcellularLocation>
</comment>
<dbReference type="InterPro" id="IPR016024">
    <property type="entry name" value="ARM-type_fold"/>
</dbReference>
<dbReference type="Proteomes" id="UP001408356">
    <property type="component" value="Unassembled WGS sequence"/>
</dbReference>
<dbReference type="Pfam" id="PF02854">
    <property type="entry name" value="MIF4G"/>
    <property type="match status" value="1"/>
</dbReference>
<dbReference type="InterPro" id="IPR050781">
    <property type="entry name" value="CWC22_splicing_factor"/>
</dbReference>
<dbReference type="PANTHER" id="PTHR18034">
    <property type="entry name" value="CELL CYCLE CONTROL PROTEIN CWF22-RELATED"/>
    <property type="match status" value="1"/>
</dbReference>
<feature type="compositionally biased region" description="Low complexity" evidence="4">
    <location>
        <begin position="68"/>
        <end position="77"/>
    </location>
</feature>
<proteinExistence type="inferred from homology"/>
<dbReference type="Pfam" id="PF02847">
    <property type="entry name" value="MA3"/>
    <property type="match status" value="1"/>
</dbReference>
<accession>A0ABR2VEH2</accession>
<dbReference type="PROSITE" id="PS51366">
    <property type="entry name" value="MI"/>
    <property type="match status" value="1"/>
</dbReference>